<evidence type="ECO:0000256" key="2">
    <source>
        <dbReference type="ARBA" id="ARBA00022448"/>
    </source>
</evidence>
<dbReference type="PANTHER" id="PTHR46107:SF3">
    <property type="entry name" value="THIOREDOXIN DOMAIN-CONTAINING PROTEIN"/>
    <property type="match status" value="1"/>
</dbReference>
<keyword evidence="6 10" id="KW-1133">Transmembrane helix</keyword>
<keyword evidence="2" id="KW-0813">Transport</keyword>
<evidence type="ECO:0000256" key="6">
    <source>
        <dbReference type="ARBA" id="ARBA00022989"/>
    </source>
</evidence>
<keyword evidence="8" id="KW-0676">Redox-active center</keyword>
<feature type="region of interest" description="Disordered" evidence="9">
    <location>
        <begin position="217"/>
        <end position="276"/>
    </location>
</feature>
<evidence type="ECO:0000259" key="12">
    <source>
        <dbReference type="PROSITE" id="PS51352"/>
    </source>
</evidence>
<evidence type="ECO:0000256" key="3">
    <source>
        <dbReference type="ARBA" id="ARBA00022729"/>
    </source>
</evidence>
<dbReference type="EMBL" id="BMAT01001410">
    <property type="protein sequence ID" value="GFR85014.1"/>
    <property type="molecule type" value="Genomic_DNA"/>
</dbReference>
<dbReference type="InterPro" id="IPR052454">
    <property type="entry name" value="TMX_domain-containing"/>
</dbReference>
<keyword evidence="10 13" id="KW-0812">Transmembrane</keyword>
<feature type="chain" id="PRO_5044011141" evidence="11">
    <location>
        <begin position="23"/>
        <end position="276"/>
    </location>
</feature>
<feature type="domain" description="Thioredoxin" evidence="12">
    <location>
        <begin position="17"/>
        <end position="131"/>
    </location>
</feature>
<dbReference type="Pfam" id="PF00085">
    <property type="entry name" value="Thioredoxin"/>
    <property type="match status" value="1"/>
</dbReference>
<dbReference type="PANTHER" id="PTHR46107">
    <property type="entry name" value="DUMPY: SHORTER THAN WILD-TYPE"/>
    <property type="match status" value="1"/>
</dbReference>
<reference evidence="13 14" key="1">
    <citation type="journal article" date="2021" name="Elife">
        <title>Chloroplast acquisition without the gene transfer in kleptoplastic sea slugs, Plakobranchus ocellatus.</title>
        <authorList>
            <person name="Maeda T."/>
            <person name="Takahashi S."/>
            <person name="Yoshida T."/>
            <person name="Shimamura S."/>
            <person name="Takaki Y."/>
            <person name="Nagai Y."/>
            <person name="Toyoda A."/>
            <person name="Suzuki Y."/>
            <person name="Arimoto A."/>
            <person name="Ishii H."/>
            <person name="Satoh N."/>
            <person name="Nishiyama T."/>
            <person name="Hasebe M."/>
            <person name="Maruyama T."/>
            <person name="Minagawa J."/>
            <person name="Obokata J."/>
            <person name="Shigenobu S."/>
        </authorList>
    </citation>
    <scope>NUCLEOTIDE SEQUENCE [LARGE SCALE GENOMIC DNA]</scope>
</reference>
<sequence length="276" mass="31029">MYGLKGLYFIVAFIVVIQTATANPNKQKAPITVTDGNWTNVLEGEWMLEFMAPWCPACKSFTETWREFATWGHDLDISVGVIDVTENPGLSGRFLVTSLPTLYHVKNSEFRRYTGARKTTDLISVIDEKKWADIEPVSWYRDPKSIQMGVLGSFFKAAMFIRGVYSTMTDVYGIPEWLCYVIFAVLTILVGLILGLMLVVCCDNFFPAKYIPLPPERLAHKPSDDREDDTDIIDDTADGQKPSGETESIPEAKENAPVNPQSDESDLRKRQPQSAD</sequence>
<dbReference type="PROSITE" id="PS51352">
    <property type="entry name" value="THIOREDOXIN_2"/>
    <property type="match status" value="1"/>
</dbReference>
<feature type="signal peptide" evidence="11">
    <location>
        <begin position="1"/>
        <end position="22"/>
    </location>
</feature>
<comment type="subcellular location">
    <subcellularLocation>
        <location evidence="1">Endoplasmic reticulum membrane</location>
        <topology evidence="1">Single-pass membrane protein</topology>
    </subcellularLocation>
</comment>
<evidence type="ECO:0000313" key="13">
    <source>
        <dbReference type="EMBL" id="GFR85014.1"/>
    </source>
</evidence>
<evidence type="ECO:0000256" key="10">
    <source>
        <dbReference type="SAM" id="Phobius"/>
    </source>
</evidence>
<dbReference type="InterPro" id="IPR036249">
    <property type="entry name" value="Thioredoxin-like_sf"/>
</dbReference>
<evidence type="ECO:0000256" key="11">
    <source>
        <dbReference type="SAM" id="SignalP"/>
    </source>
</evidence>
<keyword evidence="3 11" id="KW-0732">Signal</keyword>
<accession>A0AAV4GI90</accession>
<evidence type="ECO:0000256" key="8">
    <source>
        <dbReference type="ARBA" id="ARBA00023284"/>
    </source>
</evidence>
<dbReference type="AlphaFoldDB" id="A0AAV4GI90"/>
<keyword evidence="10" id="KW-0472">Membrane</keyword>
<evidence type="ECO:0000256" key="7">
    <source>
        <dbReference type="ARBA" id="ARBA00023157"/>
    </source>
</evidence>
<evidence type="ECO:0000256" key="5">
    <source>
        <dbReference type="ARBA" id="ARBA00022982"/>
    </source>
</evidence>
<feature type="transmembrane region" description="Helical" evidence="10">
    <location>
        <begin position="177"/>
        <end position="200"/>
    </location>
</feature>
<name>A0AAV4GI90_9GAST</name>
<comment type="caution">
    <text evidence="13">The sequence shown here is derived from an EMBL/GenBank/DDBJ whole genome shotgun (WGS) entry which is preliminary data.</text>
</comment>
<feature type="compositionally biased region" description="Acidic residues" evidence="9">
    <location>
        <begin position="225"/>
        <end position="237"/>
    </location>
</feature>
<dbReference type="InterPro" id="IPR013766">
    <property type="entry name" value="Thioredoxin_domain"/>
</dbReference>
<dbReference type="GO" id="GO:0005789">
    <property type="term" value="C:endoplasmic reticulum membrane"/>
    <property type="evidence" value="ECO:0007669"/>
    <property type="project" value="UniProtKB-SubCell"/>
</dbReference>
<evidence type="ECO:0000256" key="1">
    <source>
        <dbReference type="ARBA" id="ARBA00004389"/>
    </source>
</evidence>
<keyword evidence="4" id="KW-0256">Endoplasmic reticulum</keyword>
<evidence type="ECO:0000256" key="4">
    <source>
        <dbReference type="ARBA" id="ARBA00022824"/>
    </source>
</evidence>
<protein>
    <submittedName>
        <fullName evidence="13">Thioredoxin-related transmembrane protein 1</fullName>
    </submittedName>
</protein>
<dbReference type="Proteomes" id="UP000762676">
    <property type="component" value="Unassembled WGS sequence"/>
</dbReference>
<keyword evidence="5" id="KW-0249">Electron transport</keyword>
<keyword evidence="14" id="KW-1185">Reference proteome</keyword>
<gene>
    <name evidence="13" type="ORF">ElyMa_000685600</name>
</gene>
<dbReference type="Gene3D" id="3.40.30.10">
    <property type="entry name" value="Glutaredoxin"/>
    <property type="match status" value="1"/>
</dbReference>
<feature type="transmembrane region" description="Helical" evidence="10">
    <location>
        <begin position="146"/>
        <end position="165"/>
    </location>
</feature>
<proteinExistence type="predicted"/>
<evidence type="ECO:0000256" key="9">
    <source>
        <dbReference type="SAM" id="MobiDB-lite"/>
    </source>
</evidence>
<dbReference type="GO" id="GO:0015036">
    <property type="term" value="F:disulfide oxidoreductase activity"/>
    <property type="evidence" value="ECO:0007669"/>
    <property type="project" value="TreeGrafter"/>
</dbReference>
<evidence type="ECO:0000313" key="14">
    <source>
        <dbReference type="Proteomes" id="UP000762676"/>
    </source>
</evidence>
<keyword evidence="7" id="KW-1015">Disulfide bond</keyword>
<organism evidence="13 14">
    <name type="scientific">Elysia marginata</name>
    <dbReference type="NCBI Taxonomy" id="1093978"/>
    <lineage>
        <taxon>Eukaryota</taxon>
        <taxon>Metazoa</taxon>
        <taxon>Spiralia</taxon>
        <taxon>Lophotrochozoa</taxon>
        <taxon>Mollusca</taxon>
        <taxon>Gastropoda</taxon>
        <taxon>Heterobranchia</taxon>
        <taxon>Euthyneura</taxon>
        <taxon>Panpulmonata</taxon>
        <taxon>Sacoglossa</taxon>
        <taxon>Placobranchoidea</taxon>
        <taxon>Plakobranchidae</taxon>
        <taxon>Elysia</taxon>
    </lineage>
</organism>
<dbReference type="SUPFAM" id="SSF52833">
    <property type="entry name" value="Thioredoxin-like"/>
    <property type="match status" value="1"/>
</dbReference>